<reference evidence="1" key="1">
    <citation type="submission" date="2019-08" db="EMBL/GenBank/DDBJ databases">
        <authorList>
            <person name="Kucharzyk K."/>
            <person name="Murdoch R.W."/>
            <person name="Higgins S."/>
            <person name="Loffler F."/>
        </authorList>
    </citation>
    <scope>NUCLEOTIDE SEQUENCE</scope>
</reference>
<name>A0A645F0X4_9ZZZZ</name>
<organism evidence="1">
    <name type="scientific">bioreactor metagenome</name>
    <dbReference type="NCBI Taxonomy" id="1076179"/>
    <lineage>
        <taxon>unclassified sequences</taxon>
        <taxon>metagenomes</taxon>
        <taxon>ecological metagenomes</taxon>
    </lineage>
</organism>
<comment type="caution">
    <text evidence="1">The sequence shown here is derived from an EMBL/GenBank/DDBJ whole genome shotgun (WGS) entry which is preliminary data.</text>
</comment>
<protein>
    <submittedName>
        <fullName evidence="1">Uncharacterized protein</fullName>
    </submittedName>
</protein>
<sequence>MCDGSNSNFIRESRVSPRKFQSLRSEFFQNDILVSKKGRCLLFPLLCSLGIHIPTLQHLLGGGGDKTVLILGQFQEWEQIIGGNVENGFGYCVPDIPFFIIDEFNQAFQRWRIAIVVFKICLQVFDLGKSVRPARLCVVFHVCLSGHNALCAF</sequence>
<proteinExistence type="predicted"/>
<dbReference type="AlphaFoldDB" id="A0A645F0X4"/>
<gene>
    <name evidence="1" type="ORF">SDC9_155119</name>
</gene>
<dbReference type="EMBL" id="VSSQ01053857">
    <property type="protein sequence ID" value="MPN07847.1"/>
    <property type="molecule type" value="Genomic_DNA"/>
</dbReference>
<accession>A0A645F0X4</accession>
<evidence type="ECO:0000313" key="1">
    <source>
        <dbReference type="EMBL" id="MPN07847.1"/>
    </source>
</evidence>